<dbReference type="GO" id="GO:0008270">
    <property type="term" value="F:zinc ion binding"/>
    <property type="evidence" value="ECO:0007669"/>
    <property type="project" value="UniProtKB-KW"/>
</dbReference>
<accession>A0AA87YV16</accession>
<evidence type="ECO:0000259" key="4">
    <source>
        <dbReference type="PROSITE" id="PS50089"/>
    </source>
</evidence>
<dbReference type="Proteomes" id="UP001187192">
    <property type="component" value="Unassembled WGS sequence"/>
</dbReference>
<dbReference type="EMBL" id="BTGU01000001">
    <property type="protein sequence ID" value="GMN24194.1"/>
    <property type="molecule type" value="Genomic_DNA"/>
</dbReference>
<dbReference type="AlphaFoldDB" id="A0AA87YV16"/>
<keyword evidence="3" id="KW-1133">Transmembrane helix</keyword>
<keyword evidence="1" id="KW-0479">Metal-binding</keyword>
<organism evidence="5 6">
    <name type="scientific">Ficus carica</name>
    <name type="common">Common fig</name>
    <dbReference type="NCBI Taxonomy" id="3494"/>
    <lineage>
        <taxon>Eukaryota</taxon>
        <taxon>Viridiplantae</taxon>
        <taxon>Streptophyta</taxon>
        <taxon>Embryophyta</taxon>
        <taxon>Tracheophyta</taxon>
        <taxon>Spermatophyta</taxon>
        <taxon>Magnoliopsida</taxon>
        <taxon>eudicotyledons</taxon>
        <taxon>Gunneridae</taxon>
        <taxon>Pentapetalae</taxon>
        <taxon>rosids</taxon>
        <taxon>fabids</taxon>
        <taxon>Rosales</taxon>
        <taxon>Moraceae</taxon>
        <taxon>Ficeae</taxon>
        <taxon>Ficus</taxon>
    </lineage>
</organism>
<protein>
    <recommendedName>
        <fullName evidence="4">RING-type domain-containing protein</fullName>
    </recommendedName>
</protein>
<dbReference type="PANTHER" id="PTHR45676:SF159">
    <property type="entry name" value="RING-H2 FINGER PROTEIN ATL51"/>
    <property type="match status" value="1"/>
</dbReference>
<gene>
    <name evidence="5" type="ORF">TIFTF001_000472</name>
</gene>
<proteinExistence type="predicted"/>
<dbReference type="InterPro" id="IPR001841">
    <property type="entry name" value="Znf_RING"/>
</dbReference>
<comment type="caution">
    <text evidence="5">The sequence shown here is derived from an EMBL/GenBank/DDBJ whole genome shotgun (WGS) entry which is preliminary data.</text>
</comment>
<keyword evidence="6" id="KW-1185">Reference proteome</keyword>
<name>A0AA87YV16_FICCA</name>
<dbReference type="PANTHER" id="PTHR45676">
    <property type="entry name" value="RING-H2 FINGER PROTEIN ATL51-RELATED"/>
    <property type="match status" value="1"/>
</dbReference>
<dbReference type="Gene3D" id="3.30.40.10">
    <property type="entry name" value="Zinc/RING finger domain, C3HC4 (zinc finger)"/>
    <property type="match status" value="1"/>
</dbReference>
<sequence length="182" mass="20585">MYKISSSPSPVSPSPVSPVASSPISPFRISPDVTFEVENSVLRWTPIVLLILAILIVFADLRRRCHDRFPTPTRPLHQLPSRRRLRGPRRSQPRPPTPQQPTEPISSILCTYRMEKPEAAASGSDCAICLDDFKYGDECRMFVSCNHGFHRACIDEWLARNRHCPLCRGSIRGLHSVNIDRV</sequence>
<feature type="region of interest" description="Disordered" evidence="2">
    <location>
        <begin position="72"/>
        <end position="104"/>
    </location>
</feature>
<feature type="transmembrane region" description="Helical" evidence="3">
    <location>
        <begin position="41"/>
        <end position="59"/>
    </location>
</feature>
<evidence type="ECO:0000256" key="3">
    <source>
        <dbReference type="SAM" id="Phobius"/>
    </source>
</evidence>
<evidence type="ECO:0000256" key="2">
    <source>
        <dbReference type="SAM" id="MobiDB-lite"/>
    </source>
</evidence>
<evidence type="ECO:0000313" key="5">
    <source>
        <dbReference type="EMBL" id="GMN24194.1"/>
    </source>
</evidence>
<evidence type="ECO:0000313" key="6">
    <source>
        <dbReference type="Proteomes" id="UP001187192"/>
    </source>
</evidence>
<evidence type="ECO:0000256" key="1">
    <source>
        <dbReference type="PROSITE-ProRule" id="PRU00175"/>
    </source>
</evidence>
<feature type="region of interest" description="Disordered" evidence="2">
    <location>
        <begin position="1"/>
        <end position="22"/>
    </location>
</feature>
<dbReference type="GO" id="GO:0016567">
    <property type="term" value="P:protein ubiquitination"/>
    <property type="evidence" value="ECO:0007669"/>
    <property type="project" value="TreeGrafter"/>
</dbReference>
<keyword evidence="3" id="KW-0812">Transmembrane</keyword>
<keyword evidence="1" id="KW-0863">Zinc-finger</keyword>
<keyword evidence="1" id="KW-0862">Zinc</keyword>
<feature type="domain" description="RING-type" evidence="4">
    <location>
        <begin position="126"/>
        <end position="168"/>
    </location>
</feature>
<dbReference type="Pfam" id="PF13639">
    <property type="entry name" value="zf-RING_2"/>
    <property type="match status" value="1"/>
</dbReference>
<dbReference type="InterPro" id="IPR013083">
    <property type="entry name" value="Znf_RING/FYVE/PHD"/>
</dbReference>
<dbReference type="PROSITE" id="PS50089">
    <property type="entry name" value="ZF_RING_2"/>
    <property type="match status" value="1"/>
</dbReference>
<reference evidence="5" key="1">
    <citation type="submission" date="2023-07" db="EMBL/GenBank/DDBJ databases">
        <title>draft genome sequence of fig (Ficus carica).</title>
        <authorList>
            <person name="Takahashi T."/>
            <person name="Nishimura K."/>
        </authorList>
    </citation>
    <scope>NUCLEOTIDE SEQUENCE</scope>
</reference>
<dbReference type="SUPFAM" id="SSF57850">
    <property type="entry name" value="RING/U-box"/>
    <property type="match status" value="1"/>
</dbReference>
<keyword evidence="3" id="KW-0472">Membrane</keyword>
<dbReference type="SMART" id="SM00184">
    <property type="entry name" value="RING"/>
    <property type="match status" value="1"/>
</dbReference>
<dbReference type="Gramene" id="FCD_00002290-RA">
    <property type="protein sequence ID" value="FCD_00002290-RA:cds"/>
    <property type="gene ID" value="FCD_00002290"/>
</dbReference>
<feature type="compositionally biased region" description="Basic residues" evidence="2">
    <location>
        <begin position="80"/>
        <end position="92"/>
    </location>
</feature>